<dbReference type="GO" id="GO:0005886">
    <property type="term" value="C:plasma membrane"/>
    <property type="evidence" value="ECO:0007669"/>
    <property type="project" value="TreeGrafter"/>
</dbReference>
<dbReference type="PANTHER" id="PTHR11733:SF167">
    <property type="entry name" value="FI17812P1-RELATED"/>
    <property type="match status" value="1"/>
</dbReference>
<name>A0A9X6NPC0_HYPEX</name>
<keyword evidence="4" id="KW-0479">Metal-binding</keyword>
<evidence type="ECO:0000256" key="6">
    <source>
        <dbReference type="ARBA" id="ARBA00022833"/>
    </source>
</evidence>
<comment type="cofactor">
    <cofactor evidence="1">
        <name>Zn(2+)</name>
        <dbReference type="ChEBI" id="CHEBI:29105"/>
    </cofactor>
</comment>
<keyword evidence="7" id="KW-0482">Metalloprotease</keyword>
<evidence type="ECO:0000313" key="11">
    <source>
        <dbReference type="EMBL" id="OWA53334.1"/>
    </source>
</evidence>
<gene>
    <name evidence="11" type="ORF">BV898_17768</name>
</gene>
<sequence length="748" mass="84384">MFAAAVLGLLAALQFGAVLSAIHEIPVTIHPPTDANGGSRDASIIRDDVICRSEACVTRAALMLQSMNASVDPCTDFFEHACGNWMVLNPIPPDYAKWGVLQQMQQQLFAKLRDLMEFNVTETSSARSKARQIYAACTNMSMIEDAGAQPFIMAMKNVMGTWPLLDSAWNASRFDFLSTYAKMSREGQGYLMAAYVSANQENPRENIIFFDESSLGLPSKKMYYRAASDKTRKAYMSLMRNLTSLLAEDLKTKLPDDFDAQLKEIFDFEAAIANISYTEEDRRDPYKTFHKMTLENFLDNHFNITYNKTEFFSAMQQVSTNASVNAAIQLNMTINVVNPRYYEALDRMLAKKLRNGNDAPGKKFLANYFGWRMLLGAAGQLSKRYRDAAFEFDKAYSGVKEESPRWRTCVDYTNSAMKLATGSIYVESYFGIDAKAKLLSLVGDIKMAYEGILKNVTWMDEATRNRALKKLSSMHEYIAYPDFLLTDISRLDKFYEKYRIGSIHYLNDKNIDIQATAHAQEELLKSSLRDIDEKVAPATVNAYYYPQKNIIAFLAGIMQPPIFHKDYPEYLNYAALGQVFGHEMTHGFDDKGSLFDEEGRLSSWWTNSSRASYSARARTVIDQYSAYTTSAGNLNGNLTSGENIADNGGVKEAFMAFKQYLRRLNDTLPALLPGLENLSAEKVYFLASAQTWCGYYRPEYMTNNILMSVHSPYPFRVMGPLSNLPEFADAFSCPVGSPMNPVKRAGVW</sequence>
<feature type="signal peptide" evidence="8">
    <location>
        <begin position="1"/>
        <end position="20"/>
    </location>
</feature>
<evidence type="ECO:0000256" key="3">
    <source>
        <dbReference type="ARBA" id="ARBA00022670"/>
    </source>
</evidence>
<keyword evidence="5" id="KW-0378">Hydrolase</keyword>
<comment type="caution">
    <text evidence="11">The sequence shown here is derived from an EMBL/GenBank/DDBJ whole genome shotgun (WGS) entry which is preliminary data.</text>
</comment>
<dbReference type="SUPFAM" id="SSF55486">
    <property type="entry name" value="Metalloproteases ('zincins'), catalytic domain"/>
    <property type="match status" value="1"/>
</dbReference>
<evidence type="ECO:0000256" key="8">
    <source>
        <dbReference type="SAM" id="SignalP"/>
    </source>
</evidence>
<keyword evidence="6" id="KW-0862">Zinc</keyword>
<dbReference type="GO" id="GO:0004222">
    <property type="term" value="F:metalloendopeptidase activity"/>
    <property type="evidence" value="ECO:0007669"/>
    <property type="project" value="InterPro"/>
</dbReference>
<dbReference type="Proteomes" id="UP000192578">
    <property type="component" value="Unassembled WGS sequence"/>
</dbReference>
<evidence type="ECO:0000259" key="10">
    <source>
        <dbReference type="Pfam" id="PF05649"/>
    </source>
</evidence>
<reference evidence="12" key="1">
    <citation type="submission" date="2017-01" db="EMBL/GenBank/DDBJ databases">
        <title>Comparative genomics of anhydrobiosis in the tardigrade Hypsibius dujardini.</title>
        <authorList>
            <person name="Yoshida Y."/>
            <person name="Koutsovoulos G."/>
            <person name="Laetsch D."/>
            <person name="Stevens L."/>
            <person name="Kumar S."/>
            <person name="Horikawa D."/>
            <person name="Ishino K."/>
            <person name="Komine S."/>
            <person name="Tomita M."/>
            <person name="Blaxter M."/>
            <person name="Arakawa K."/>
        </authorList>
    </citation>
    <scope>NUCLEOTIDE SEQUENCE [LARGE SCALE GENOMIC DNA]</scope>
    <source>
        <strain evidence="12">Z151</strain>
    </source>
</reference>
<dbReference type="PROSITE" id="PS51885">
    <property type="entry name" value="NEPRILYSIN"/>
    <property type="match status" value="1"/>
</dbReference>
<dbReference type="PRINTS" id="PR00786">
    <property type="entry name" value="NEPRILYSIN"/>
</dbReference>
<feature type="chain" id="PRO_5040734388" evidence="8">
    <location>
        <begin position="21"/>
        <end position="748"/>
    </location>
</feature>
<dbReference type="PANTHER" id="PTHR11733">
    <property type="entry name" value="ZINC METALLOPROTEASE FAMILY M13 NEPRILYSIN-RELATED"/>
    <property type="match status" value="1"/>
</dbReference>
<protein>
    <submittedName>
        <fullName evidence="11">Membrane metallo-endopeptidase-like 1</fullName>
    </submittedName>
</protein>
<dbReference type="GO" id="GO:0046872">
    <property type="term" value="F:metal ion binding"/>
    <property type="evidence" value="ECO:0007669"/>
    <property type="project" value="UniProtKB-KW"/>
</dbReference>
<comment type="similarity">
    <text evidence="2">Belongs to the peptidase M13 family.</text>
</comment>
<dbReference type="CDD" id="cd08662">
    <property type="entry name" value="M13"/>
    <property type="match status" value="1"/>
</dbReference>
<evidence type="ECO:0000256" key="1">
    <source>
        <dbReference type="ARBA" id="ARBA00001947"/>
    </source>
</evidence>
<feature type="domain" description="Peptidase M13 C-terminal" evidence="9">
    <location>
        <begin position="541"/>
        <end position="744"/>
    </location>
</feature>
<evidence type="ECO:0000256" key="5">
    <source>
        <dbReference type="ARBA" id="ARBA00022801"/>
    </source>
</evidence>
<dbReference type="InterPro" id="IPR024079">
    <property type="entry name" value="MetalloPept_cat_dom_sf"/>
</dbReference>
<dbReference type="Gene3D" id="1.10.1380.10">
    <property type="entry name" value="Neutral endopeptidase , domain2"/>
    <property type="match status" value="1"/>
</dbReference>
<feature type="domain" description="Peptidase M13 N-terminal" evidence="10">
    <location>
        <begin position="73"/>
        <end position="481"/>
    </location>
</feature>
<dbReference type="OrthoDB" id="6475849at2759"/>
<dbReference type="Pfam" id="PF01431">
    <property type="entry name" value="Peptidase_M13"/>
    <property type="match status" value="1"/>
</dbReference>
<keyword evidence="3" id="KW-0645">Protease</keyword>
<dbReference type="InterPro" id="IPR018497">
    <property type="entry name" value="Peptidase_M13_C"/>
</dbReference>
<dbReference type="GO" id="GO:0016485">
    <property type="term" value="P:protein processing"/>
    <property type="evidence" value="ECO:0007669"/>
    <property type="project" value="TreeGrafter"/>
</dbReference>
<dbReference type="EMBL" id="MTYJ01000315">
    <property type="protein sequence ID" value="OWA53334.1"/>
    <property type="molecule type" value="Genomic_DNA"/>
</dbReference>
<dbReference type="InterPro" id="IPR042089">
    <property type="entry name" value="Peptidase_M13_dom_2"/>
</dbReference>
<keyword evidence="12" id="KW-1185">Reference proteome</keyword>
<dbReference type="InterPro" id="IPR000718">
    <property type="entry name" value="Peptidase_M13"/>
</dbReference>
<keyword evidence="8" id="KW-0732">Signal</keyword>
<evidence type="ECO:0000256" key="2">
    <source>
        <dbReference type="ARBA" id="ARBA00007357"/>
    </source>
</evidence>
<organism evidence="11 12">
    <name type="scientific">Hypsibius exemplaris</name>
    <name type="common">Freshwater tardigrade</name>
    <dbReference type="NCBI Taxonomy" id="2072580"/>
    <lineage>
        <taxon>Eukaryota</taxon>
        <taxon>Metazoa</taxon>
        <taxon>Ecdysozoa</taxon>
        <taxon>Tardigrada</taxon>
        <taxon>Eutardigrada</taxon>
        <taxon>Parachela</taxon>
        <taxon>Hypsibioidea</taxon>
        <taxon>Hypsibiidae</taxon>
        <taxon>Hypsibius</taxon>
    </lineage>
</organism>
<dbReference type="Pfam" id="PF05649">
    <property type="entry name" value="Peptidase_M13_N"/>
    <property type="match status" value="1"/>
</dbReference>
<evidence type="ECO:0000313" key="12">
    <source>
        <dbReference type="Proteomes" id="UP000192578"/>
    </source>
</evidence>
<accession>A0A9X6NPC0</accession>
<evidence type="ECO:0000256" key="4">
    <source>
        <dbReference type="ARBA" id="ARBA00022723"/>
    </source>
</evidence>
<dbReference type="InterPro" id="IPR008753">
    <property type="entry name" value="Peptidase_M13_N"/>
</dbReference>
<dbReference type="Gene3D" id="3.40.390.10">
    <property type="entry name" value="Collagenase (Catalytic Domain)"/>
    <property type="match status" value="1"/>
</dbReference>
<evidence type="ECO:0000259" key="9">
    <source>
        <dbReference type="Pfam" id="PF01431"/>
    </source>
</evidence>
<evidence type="ECO:0000256" key="7">
    <source>
        <dbReference type="ARBA" id="ARBA00023049"/>
    </source>
</evidence>
<dbReference type="AlphaFoldDB" id="A0A9X6NPC0"/>
<proteinExistence type="inferred from homology"/>